<evidence type="ECO:0000313" key="3">
    <source>
        <dbReference type="Proteomes" id="UP000813824"/>
    </source>
</evidence>
<sequence>MVRANHSVSCVARRGTPSECTEAAIVQTRRLMIGRAHGWLTTPPESWSNKDYKSLEYDIVVGPSGCPVMSTGGRLFSLVTQWTDGCRYLMVTFPVACISVKNPFGVGHLHVPITALGLRRSTLLLWSCYLTSGVLSWVNFFQRDCTNGDWSACGRGNGRRPHFPIASSGDQGCGVLFVKLTDGLVIHPPITVLVLDAGVALSRDARQHKRRPHGLSDHNSDLPHSFPVRSTCSSSLNLTFDSAHRLPVTPGRRLVTYPPHGTAGESGDSLESLKTSLSDRSYYLQGLGTPFAAGARPVKYSDSYSAEEPLESEEQRNLGLSGFCHQSGT</sequence>
<evidence type="ECO:0000313" key="2">
    <source>
        <dbReference type="EMBL" id="KAH8103127.1"/>
    </source>
</evidence>
<organism evidence="2 3">
    <name type="scientific">Cristinia sonorae</name>
    <dbReference type="NCBI Taxonomy" id="1940300"/>
    <lineage>
        <taxon>Eukaryota</taxon>
        <taxon>Fungi</taxon>
        <taxon>Dikarya</taxon>
        <taxon>Basidiomycota</taxon>
        <taxon>Agaricomycotina</taxon>
        <taxon>Agaricomycetes</taxon>
        <taxon>Agaricomycetidae</taxon>
        <taxon>Agaricales</taxon>
        <taxon>Pleurotineae</taxon>
        <taxon>Stephanosporaceae</taxon>
        <taxon>Cristinia</taxon>
    </lineage>
</organism>
<dbReference type="Proteomes" id="UP000813824">
    <property type="component" value="Unassembled WGS sequence"/>
</dbReference>
<accession>A0A8K0USW4</accession>
<dbReference type="EMBL" id="JAEVFJ010000008">
    <property type="protein sequence ID" value="KAH8103127.1"/>
    <property type="molecule type" value="Genomic_DNA"/>
</dbReference>
<name>A0A8K0USW4_9AGAR</name>
<protein>
    <submittedName>
        <fullName evidence="2">Uncharacterized protein</fullName>
    </submittedName>
</protein>
<proteinExistence type="predicted"/>
<gene>
    <name evidence="2" type="ORF">BXZ70DRAFT_905760</name>
</gene>
<dbReference type="AlphaFoldDB" id="A0A8K0USW4"/>
<evidence type="ECO:0000256" key="1">
    <source>
        <dbReference type="SAM" id="MobiDB-lite"/>
    </source>
</evidence>
<reference evidence="2" key="1">
    <citation type="journal article" date="2021" name="New Phytol.">
        <title>Evolutionary innovations through gain and loss of genes in the ectomycorrhizal Boletales.</title>
        <authorList>
            <person name="Wu G."/>
            <person name="Miyauchi S."/>
            <person name="Morin E."/>
            <person name="Kuo A."/>
            <person name="Drula E."/>
            <person name="Varga T."/>
            <person name="Kohler A."/>
            <person name="Feng B."/>
            <person name="Cao Y."/>
            <person name="Lipzen A."/>
            <person name="Daum C."/>
            <person name="Hundley H."/>
            <person name="Pangilinan J."/>
            <person name="Johnson J."/>
            <person name="Barry K."/>
            <person name="LaButti K."/>
            <person name="Ng V."/>
            <person name="Ahrendt S."/>
            <person name="Min B."/>
            <person name="Choi I.G."/>
            <person name="Park H."/>
            <person name="Plett J.M."/>
            <person name="Magnuson J."/>
            <person name="Spatafora J.W."/>
            <person name="Nagy L.G."/>
            <person name="Henrissat B."/>
            <person name="Grigoriev I.V."/>
            <person name="Yang Z.L."/>
            <person name="Xu J."/>
            <person name="Martin F.M."/>
        </authorList>
    </citation>
    <scope>NUCLEOTIDE SEQUENCE</scope>
    <source>
        <strain evidence="2">KKN 215</strain>
    </source>
</reference>
<feature type="region of interest" description="Disordered" evidence="1">
    <location>
        <begin position="251"/>
        <end position="271"/>
    </location>
</feature>
<keyword evidence="3" id="KW-1185">Reference proteome</keyword>
<comment type="caution">
    <text evidence="2">The sequence shown here is derived from an EMBL/GenBank/DDBJ whole genome shotgun (WGS) entry which is preliminary data.</text>
</comment>
<feature type="region of interest" description="Disordered" evidence="1">
    <location>
        <begin position="304"/>
        <end position="329"/>
    </location>
</feature>